<evidence type="ECO:0000313" key="1">
    <source>
        <dbReference type="Proteomes" id="UP001732720"/>
    </source>
</evidence>
<evidence type="ECO:0000313" key="2">
    <source>
        <dbReference type="RefSeq" id="XP_073909408.1"/>
    </source>
</evidence>
<protein>
    <submittedName>
        <fullName evidence="2">Zinc finger RNA-binding protein 2-like</fullName>
    </submittedName>
</protein>
<proteinExistence type="predicted"/>
<reference evidence="2" key="1">
    <citation type="submission" date="2025-08" db="UniProtKB">
        <authorList>
            <consortium name="RefSeq"/>
        </authorList>
    </citation>
    <scope>IDENTIFICATION</scope>
</reference>
<accession>A0AC58KWY0</accession>
<keyword evidence="1" id="KW-1185">Reference proteome</keyword>
<name>A0AC58KWY0_CASCN</name>
<sequence>MGSIPGPEVAHQTGKAHPHHRAHAEAGVYTAPSSAGTTLPGHKGRLSAQDIGGIPCTPPGPQAWHMHNHNFVSQVCDDKGEVIRFHCKLCECNFNDLNAKDMHVTGRRHRLQYRRKVDPRLPLAMGSSSRVQRELVERLRRQRQLAQRQLEDTRQRWHTELGFPVTPSPPGF</sequence>
<gene>
    <name evidence="2" type="primary">LOC141416257</name>
</gene>
<dbReference type="Proteomes" id="UP001732720">
    <property type="component" value="Chromosome 14"/>
</dbReference>
<dbReference type="RefSeq" id="XP_073909408.1">
    <property type="nucleotide sequence ID" value="XM_074053307.1"/>
</dbReference>
<organism evidence="1 2">
    <name type="scientific">Castor canadensis</name>
    <name type="common">American beaver</name>
    <dbReference type="NCBI Taxonomy" id="51338"/>
    <lineage>
        <taxon>Eukaryota</taxon>
        <taxon>Metazoa</taxon>
        <taxon>Chordata</taxon>
        <taxon>Craniata</taxon>
        <taxon>Vertebrata</taxon>
        <taxon>Euteleostomi</taxon>
        <taxon>Mammalia</taxon>
        <taxon>Eutheria</taxon>
        <taxon>Euarchontoglires</taxon>
        <taxon>Glires</taxon>
        <taxon>Rodentia</taxon>
        <taxon>Castorimorpha</taxon>
        <taxon>Castoridae</taxon>
        <taxon>Castor</taxon>
    </lineage>
</organism>